<dbReference type="Pfam" id="PF08240">
    <property type="entry name" value="ADH_N"/>
    <property type="match status" value="1"/>
</dbReference>
<dbReference type="PANTHER" id="PTHR42940:SF8">
    <property type="entry name" value="VACUOLAR PROTEIN SORTING-ASSOCIATED PROTEIN 11"/>
    <property type="match status" value="1"/>
</dbReference>
<evidence type="ECO:0000313" key="8">
    <source>
        <dbReference type="EMBL" id="HHS52544.1"/>
    </source>
</evidence>
<reference evidence="8" key="1">
    <citation type="journal article" date="2020" name="mSystems">
        <title>Genome- and Community-Level Interaction Insights into Carbon Utilization and Element Cycling Functions of Hydrothermarchaeota in Hydrothermal Sediment.</title>
        <authorList>
            <person name="Zhou Z."/>
            <person name="Liu Y."/>
            <person name="Xu W."/>
            <person name="Pan J."/>
            <person name="Luo Z.H."/>
            <person name="Li M."/>
        </authorList>
    </citation>
    <scope>NUCLEOTIDE SEQUENCE [LARGE SCALE GENOMIC DNA]</scope>
    <source>
        <strain evidence="8">SpSt-876</strain>
    </source>
</reference>
<evidence type="ECO:0000256" key="4">
    <source>
        <dbReference type="ARBA" id="ARBA00022723"/>
    </source>
</evidence>
<dbReference type="PANTHER" id="PTHR42940">
    <property type="entry name" value="ALCOHOL DEHYDROGENASE 1-RELATED"/>
    <property type="match status" value="1"/>
</dbReference>
<dbReference type="GO" id="GO:0046872">
    <property type="term" value="F:metal ion binding"/>
    <property type="evidence" value="ECO:0007669"/>
    <property type="project" value="UniProtKB-KW"/>
</dbReference>
<evidence type="ECO:0000256" key="2">
    <source>
        <dbReference type="ARBA" id="ARBA00008072"/>
    </source>
</evidence>
<dbReference type="GO" id="GO:0004022">
    <property type="term" value="F:alcohol dehydrogenase (NAD+) activity"/>
    <property type="evidence" value="ECO:0007669"/>
    <property type="project" value="UniProtKB-EC"/>
</dbReference>
<dbReference type="SMART" id="SM00829">
    <property type="entry name" value="PKS_ER"/>
    <property type="match status" value="1"/>
</dbReference>
<sequence length="344" mass="37594">MKAQILKRIQTLEENPNPLELVSLPVPKPKSSEVLVKVLACGVCHTELDEIEGRTPPTKLPIILGHQIVGKVVECGSKATKFKIGDRVGIAWINSACGKCSFCRSGYENLCPEFRATGRDVDGGYAEYTLIDENFAYPIPKNFTDLEACPLLCAGVIGFRALRLTGLKNGDTLGLFGFGASAHIVIQIVKYQYPNSKVFVFTRTGQIEHQTLAKELGADWVGSTGDLPPEKIKCAIDFTPAWRPIVEALRVLERGGRVVINAIRKEAKDKGALQDLDYADCIWLEKEIKSVANVTRGDAQEFLPLAAQIPIKPKVIEFKLEEANQALNLLKAGKIKGAAVLKIG</sequence>
<comment type="caution">
    <text evidence="8">The sequence shown here is derived from an EMBL/GenBank/DDBJ whole genome shotgun (WGS) entry which is preliminary data.</text>
</comment>
<dbReference type="Gene3D" id="3.40.50.720">
    <property type="entry name" value="NAD(P)-binding Rossmann-like Domain"/>
    <property type="match status" value="1"/>
</dbReference>
<dbReference type="InterPro" id="IPR020843">
    <property type="entry name" value="ER"/>
</dbReference>
<protein>
    <recommendedName>
        <fullName evidence="3">alcohol dehydrogenase</fullName>
        <ecNumber evidence="3">1.1.1.1</ecNumber>
    </recommendedName>
</protein>
<evidence type="ECO:0000256" key="1">
    <source>
        <dbReference type="ARBA" id="ARBA00001947"/>
    </source>
</evidence>
<dbReference type="EC" id="1.1.1.1" evidence="3"/>
<dbReference type="NCBIfam" id="TIGR02822">
    <property type="entry name" value="adh_fam_2"/>
    <property type="match status" value="1"/>
</dbReference>
<feature type="domain" description="Enoyl reductase (ER)" evidence="7">
    <location>
        <begin position="14"/>
        <end position="341"/>
    </location>
</feature>
<dbReference type="AlphaFoldDB" id="A0A7C6AAJ1"/>
<dbReference type="EMBL" id="DTLI01000159">
    <property type="protein sequence ID" value="HHS52544.1"/>
    <property type="molecule type" value="Genomic_DNA"/>
</dbReference>
<dbReference type="SUPFAM" id="SSF51735">
    <property type="entry name" value="NAD(P)-binding Rossmann-fold domains"/>
    <property type="match status" value="1"/>
</dbReference>
<organism evidence="8">
    <name type="scientific">candidate division WOR-3 bacterium</name>
    <dbReference type="NCBI Taxonomy" id="2052148"/>
    <lineage>
        <taxon>Bacteria</taxon>
        <taxon>Bacteria division WOR-3</taxon>
    </lineage>
</organism>
<comment type="cofactor">
    <cofactor evidence="1">
        <name>Zn(2+)</name>
        <dbReference type="ChEBI" id="CHEBI:29105"/>
    </cofactor>
</comment>
<keyword evidence="5" id="KW-0862">Zinc</keyword>
<dbReference type="Gene3D" id="3.90.180.10">
    <property type="entry name" value="Medium-chain alcohol dehydrogenases, catalytic domain"/>
    <property type="match status" value="1"/>
</dbReference>
<proteinExistence type="inferred from homology"/>
<gene>
    <name evidence="8" type="ORF">ENW73_06735</name>
</gene>
<dbReference type="CDD" id="cd08298">
    <property type="entry name" value="CAD2"/>
    <property type="match status" value="1"/>
</dbReference>
<evidence type="ECO:0000259" key="7">
    <source>
        <dbReference type="SMART" id="SM00829"/>
    </source>
</evidence>
<keyword evidence="4" id="KW-0479">Metal-binding</keyword>
<name>A0A7C6AAJ1_UNCW3</name>
<dbReference type="SUPFAM" id="SSF50129">
    <property type="entry name" value="GroES-like"/>
    <property type="match status" value="1"/>
</dbReference>
<accession>A0A7C6AAJ1</accession>
<evidence type="ECO:0000256" key="3">
    <source>
        <dbReference type="ARBA" id="ARBA00013190"/>
    </source>
</evidence>
<comment type="similarity">
    <text evidence="2">Belongs to the zinc-containing alcohol dehydrogenase family.</text>
</comment>
<dbReference type="InterPro" id="IPR013154">
    <property type="entry name" value="ADH-like_N"/>
</dbReference>
<evidence type="ECO:0000256" key="5">
    <source>
        <dbReference type="ARBA" id="ARBA00022833"/>
    </source>
</evidence>
<dbReference type="InterPro" id="IPR011032">
    <property type="entry name" value="GroES-like_sf"/>
</dbReference>
<evidence type="ECO:0000256" key="6">
    <source>
        <dbReference type="ARBA" id="ARBA00023002"/>
    </source>
</evidence>
<dbReference type="InterPro" id="IPR036291">
    <property type="entry name" value="NAD(P)-bd_dom_sf"/>
</dbReference>
<keyword evidence="6 8" id="KW-0560">Oxidoreductase</keyword>
<dbReference type="InterPro" id="IPR014187">
    <property type="entry name" value="ADH_Zn_typ-2"/>
</dbReference>
<dbReference type="GO" id="GO:0005737">
    <property type="term" value="C:cytoplasm"/>
    <property type="evidence" value="ECO:0007669"/>
    <property type="project" value="TreeGrafter"/>
</dbReference>